<evidence type="ECO:0000313" key="1">
    <source>
        <dbReference type="EMBL" id="QHU36028.1"/>
    </source>
</evidence>
<dbReference type="AlphaFoldDB" id="A0A6C0M136"/>
<sequence>MATNIYHNMIDREIISVLIFYSDRLFSQYELNNIIKMRLGNIIKKDDFVSAFMTIENRHKNIYRFVINNNEYLVLSTKIGYELLVSIKHKKFNKHIFMTDDIDIINESFENIDLSKI</sequence>
<organism evidence="1">
    <name type="scientific">viral metagenome</name>
    <dbReference type="NCBI Taxonomy" id="1070528"/>
    <lineage>
        <taxon>unclassified sequences</taxon>
        <taxon>metagenomes</taxon>
        <taxon>organismal metagenomes</taxon>
    </lineage>
</organism>
<dbReference type="EMBL" id="MN740622">
    <property type="protein sequence ID" value="QHU36028.1"/>
    <property type="molecule type" value="Genomic_DNA"/>
</dbReference>
<name>A0A6C0M136_9ZZZZ</name>
<protein>
    <submittedName>
        <fullName evidence="1">Uncharacterized protein</fullName>
    </submittedName>
</protein>
<reference evidence="1" key="1">
    <citation type="journal article" date="2020" name="Nature">
        <title>Giant virus diversity and host interactions through global metagenomics.</title>
        <authorList>
            <person name="Schulz F."/>
            <person name="Roux S."/>
            <person name="Paez-Espino D."/>
            <person name="Jungbluth S."/>
            <person name="Walsh D.A."/>
            <person name="Denef V.J."/>
            <person name="McMahon K.D."/>
            <person name="Konstantinidis K.T."/>
            <person name="Eloe-Fadrosh E.A."/>
            <person name="Kyrpides N.C."/>
            <person name="Woyke T."/>
        </authorList>
    </citation>
    <scope>NUCLEOTIDE SEQUENCE</scope>
    <source>
        <strain evidence="1">GVMAG-S-1035085-51</strain>
    </source>
</reference>
<accession>A0A6C0M136</accession>
<proteinExistence type="predicted"/>